<evidence type="ECO:0000313" key="7">
    <source>
        <dbReference type="Proteomes" id="UP001205601"/>
    </source>
</evidence>
<dbReference type="Pfam" id="PF00126">
    <property type="entry name" value="HTH_1"/>
    <property type="match status" value="1"/>
</dbReference>
<dbReference type="PANTHER" id="PTHR30537:SF3">
    <property type="entry name" value="TRANSCRIPTIONAL REGULATORY PROTEIN"/>
    <property type="match status" value="1"/>
</dbReference>
<evidence type="ECO:0000256" key="4">
    <source>
        <dbReference type="ARBA" id="ARBA00023163"/>
    </source>
</evidence>
<dbReference type="Pfam" id="PF03466">
    <property type="entry name" value="LysR_substrate"/>
    <property type="match status" value="1"/>
</dbReference>
<dbReference type="Gene3D" id="3.40.190.10">
    <property type="entry name" value="Periplasmic binding protein-like II"/>
    <property type="match status" value="1"/>
</dbReference>
<evidence type="ECO:0000256" key="3">
    <source>
        <dbReference type="ARBA" id="ARBA00023125"/>
    </source>
</evidence>
<dbReference type="PANTHER" id="PTHR30537">
    <property type="entry name" value="HTH-TYPE TRANSCRIPTIONAL REGULATOR"/>
    <property type="match status" value="1"/>
</dbReference>
<keyword evidence="4" id="KW-0804">Transcription</keyword>
<dbReference type="SUPFAM" id="SSF46785">
    <property type="entry name" value="Winged helix' DNA-binding domain"/>
    <property type="match status" value="1"/>
</dbReference>
<keyword evidence="3" id="KW-0238">DNA-binding</keyword>
<dbReference type="EMBL" id="JAOCQF010000001">
    <property type="protein sequence ID" value="MCT8328801.1"/>
    <property type="molecule type" value="Genomic_DNA"/>
</dbReference>
<sequence>MQRENWDDLRFVLAVAEEGTVSGAARVLGVNHATVLRRIAAFEQATGVEIFDKTARGYVVPDAHRRVIDATREVDRAVQAVGRMIHGARAPVSGDIRVTATDSLCQMVMPRVLARLGKTAPGLRIELISSNLHVDLARSQADVTIRPAQSLPDDLRGERAGVMGFALYRAKGSGTDRWLEPSGPLARSVAGRWVAGNVEPSLIAGGADSFMVLRELCAAGQGQAILPFVVGAGDPRLIAVPGVVPRLRTDLWIASHVDLYDIPRIRAARTALCEALEEEAAALQGAD</sequence>
<protein>
    <submittedName>
        <fullName evidence="6">LysR family transcriptional regulator</fullName>
    </submittedName>
</protein>
<comment type="caution">
    <text evidence="6">The sequence shown here is derived from an EMBL/GenBank/DDBJ whole genome shotgun (WGS) entry which is preliminary data.</text>
</comment>
<dbReference type="SUPFAM" id="SSF53850">
    <property type="entry name" value="Periplasmic binding protein-like II"/>
    <property type="match status" value="1"/>
</dbReference>
<comment type="similarity">
    <text evidence="1">Belongs to the LysR transcriptional regulatory family.</text>
</comment>
<dbReference type="InterPro" id="IPR036390">
    <property type="entry name" value="WH_DNA-bd_sf"/>
</dbReference>
<feature type="domain" description="HTH lysR-type" evidence="5">
    <location>
        <begin position="4"/>
        <end position="62"/>
    </location>
</feature>
<dbReference type="RefSeq" id="WP_261494222.1">
    <property type="nucleotide sequence ID" value="NZ_JAOCQF010000001.1"/>
</dbReference>
<keyword evidence="7" id="KW-1185">Reference proteome</keyword>
<dbReference type="InterPro" id="IPR000847">
    <property type="entry name" value="LysR_HTH_N"/>
</dbReference>
<keyword evidence="2" id="KW-0805">Transcription regulation</keyword>
<dbReference type="InterPro" id="IPR036388">
    <property type="entry name" value="WH-like_DNA-bd_sf"/>
</dbReference>
<evidence type="ECO:0000259" key="5">
    <source>
        <dbReference type="PROSITE" id="PS50931"/>
    </source>
</evidence>
<reference evidence="7" key="1">
    <citation type="submission" date="2023-07" db="EMBL/GenBank/DDBJ databases">
        <title>Defluviimonas sediminis sp. nov., isolated from mangrove sediment.</title>
        <authorList>
            <person name="Liu L."/>
            <person name="Li J."/>
            <person name="Huang Y."/>
            <person name="Pan J."/>
            <person name="Li M."/>
        </authorList>
    </citation>
    <scope>NUCLEOTIDE SEQUENCE [LARGE SCALE GENOMIC DNA]</scope>
    <source>
        <strain evidence="7">FT324</strain>
    </source>
</reference>
<proteinExistence type="inferred from homology"/>
<dbReference type="InterPro" id="IPR005119">
    <property type="entry name" value="LysR_subst-bd"/>
</dbReference>
<evidence type="ECO:0000256" key="1">
    <source>
        <dbReference type="ARBA" id="ARBA00009437"/>
    </source>
</evidence>
<dbReference type="InterPro" id="IPR058163">
    <property type="entry name" value="LysR-type_TF_proteobact-type"/>
</dbReference>
<organism evidence="6 7">
    <name type="scientific">Albidovulum sediminis</name>
    <dbReference type="NCBI Taxonomy" id="3066345"/>
    <lineage>
        <taxon>Bacteria</taxon>
        <taxon>Pseudomonadati</taxon>
        <taxon>Pseudomonadota</taxon>
        <taxon>Alphaproteobacteria</taxon>
        <taxon>Rhodobacterales</taxon>
        <taxon>Paracoccaceae</taxon>
        <taxon>Albidovulum</taxon>
    </lineage>
</organism>
<dbReference type="PROSITE" id="PS50931">
    <property type="entry name" value="HTH_LYSR"/>
    <property type="match status" value="1"/>
</dbReference>
<evidence type="ECO:0000256" key="2">
    <source>
        <dbReference type="ARBA" id="ARBA00023015"/>
    </source>
</evidence>
<dbReference type="Proteomes" id="UP001205601">
    <property type="component" value="Unassembled WGS sequence"/>
</dbReference>
<gene>
    <name evidence="6" type="ORF">N5I32_04645</name>
</gene>
<dbReference type="Gene3D" id="1.10.10.10">
    <property type="entry name" value="Winged helix-like DNA-binding domain superfamily/Winged helix DNA-binding domain"/>
    <property type="match status" value="1"/>
</dbReference>
<name>A0ABT2NJ79_9RHOB</name>
<evidence type="ECO:0000313" key="6">
    <source>
        <dbReference type="EMBL" id="MCT8328801.1"/>
    </source>
</evidence>
<accession>A0ABT2NJ79</accession>